<name>A0A7R9VQH3_9CHLO</name>
<evidence type="ECO:0000256" key="1">
    <source>
        <dbReference type="ARBA" id="ARBA00023002"/>
    </source>
</evidence>
<feature type="domain" description="FAD-binding" evidence="4">
    <location>
        <begin position="8"/>
        <end position="188"/>
    </location>
</feature>
<protein>
    <recommendedName>
        <fullName evidence="4">FAD-binding domain-containing protein</fullName>
    </recommendedName>
</protein>
<dbReference type="Gene3D" id="3.50.50.60">
    <property type="entry name" value="FAD/NAD(P)-binding domain"/>
    <property type="match status" value="1"/>
</dbReference>
<evidence type="ECO:0000256" key="3">
    <source>
        <dbReference type="SAM" id="MobiDB-lite"/>
    </source>
</evidence>
<organism evidence="5">
    <name type="scientific">Chlamydomonas euryale</name>
    <dbReference type="NCBI Taxonomy" id="1486919"/>
    <lineage>
        <taxon>Eukaryota</taxon>
        <taxon>Viridiplantae</taxon>
        <taxon>Chlorophyta</taxon>
        <taxon>core chlorophytes</taxon>
        <taxon>Chlorophyceae</taxon>
        <taxon>CS clade</taxon>
        <taxon>Chlamydomonadales</taxon>
        <taxon>Chlamydomonadaceae</taxon>
        <taxon>Chlamydomonas</taxon>
    </lineage>
</organism>
<dbReference type="SUPFAM" id="SSF51905">
    <property type="entry name" value="FAD/NAD(P)-binding domain"/>
    <property type="match status" value="1"/>
</dbReference>
<accession>A0A7R9VQH3</accession>
<dbReference type="EMBL" id="HBEC01035975">
    <property type="protein sequence ID" value="CAD8302716.1"/>
    <property type="molecule type" value="Transcribed_RNA"/>
</dbReference>
<dbReference type="Pfam" id="PF01494">
    <property type="entry name" value="FAD_binding_3"/>
    <property type="match status" value="2"/>
</dbReference>
<dbReference type="AlphaFoldDB" id="A0A7R9VQH3"/>
<dbReference type="PRINTS" id="PR00420">
    <property type="entry name" value="RNGMNOXGNASE"/>
</dbReference>
<evidence type="ECO:0000259" key="4">
    <source>
        <dbReference type="Pfam" id="PF01494"/>
    </source>
</evidence>
<dbReference type="InterPro" id="IPR036188">
    <property type="entry name" value="FAD/NAD-bd_sf"/>
</dbReference>
<feature type="region of interest" description="Disordered" evidence="3">
    <location>
        <begin position="404"/>
        <end position="436"/>
    </location>
</feature>
<feature type="compositionally biased region" description="Basic and acidic residues" evidence="3">
    <location>
        <begin position="426"/>
        <end position="436"/>
    </location>
</feature>
<evidence type="ECO:0000256" key="2">
    <source>
        <dbReference type="ARBA" id="ARBA00023033"/>
    </source>
</evidence>
<dbReference type="GO" id="GO:0004497">
    <property type="term" value="F:monooxygenase activity"/>
    <property type="evidence" value="ECO:0007669"/>
    <property type="project" value="UniProtKB-KW"/>
</dbReference>
<reference evidence="5" key="1">
    <citation type="submission" date="2021-01" db="EMBL/GenBank/DDBJ databases">
        <authorList>
            <person name="Corre E."/>
            <person name="Pelletier E."/>
            <person name="Niang G."/>
            <person name="Scheremetjew M."/>
            <person name="Finn R."/>
            <person name="Kale V."/>
            <person name="Holt S."/>
            <person name="Cochrane G."/>
            <person name="Meng A."/>
            <person name="Brown T."/>
            <person name="Cohen L."/>
        </authorList>
    </citation>
    <scope>NUCLEOTIDE SEQUENCE</scope>
    <source>
        <strain evidence="5">CCMP219</strain>
    </source>
</reference>
<dbReference type="PANTHER" id="PTHR13789:SF309">
    <property type="entry name" value="PUTATIVE (AFU_ORTHOLOGUE AFUA_6G14510)-RELATED"/>
    <property type="match status" value="1"/>
</dbReference>
<sequence>MVAAAHDHDVLIVGGGPGGLATAHALSKVLPSGSSIGVLERNPNIHRPQGAGISLDANGLKALRAIDAALYESVAASELSTSIKASEMRTKAGEVTRTIPGEVMEAQDTMMLARYGVKSVQLPWHDLVMVLFHALPKSVEFMQGVKMQRYEQLADGSVAVFVEGKEQPVTARLLVASDGYFSPVRRQLLDDGPPDFKDVVIFRTTISEEQAVAAGFKAGYNVLYFDEEACGLLFRTNSSTYSLVVSLQTWHLEKCGVDPSTLLRTGDAVPGLSGSWELSRKLDLEHAKVSLQTALNGWDPALMKAIASLPADRWVVHGVYCRSSAKMDPSHFGAGNVAIVGDAAHPIRPTGQGANMALEDAYFLAQAVGRDPIGLSALGEFRAARAERMRPVMRQSEVGAARAYKRGAAAEVDDPGAPVEPSDPEAENKQREDEQRSFRDFLYGVVMEPLRAAEVAKA</sequence>
<dbReference type="InterPro" id="IPR002938">
    <property type="entry name" value="FAD-bd"/>
</dbReference>
<dbReference type="InterPro" id="IPR050493">
    <property type="entry name" value="FAD-dep_Monooxygenase_BioMet"/>
</dbReference>
<feature type="domain" description="FAD-binding" evidence="4">
    <location>
        <begin position="330"/>
        <end position="367"/>
    </location>
</feature>
<gene>
    <name evidence="5" type="ORF">CEUR00632_LOCUS16706</name>
</gene>
<keyword evidence="1" id="KW-0560">Oxidoreductase</keyword>
<evidence type="ECO:0000313" key="5">
    <source>
        <dbReference type="EMBL" id="CAD8302716.1"/>
    </source>
</evidence>
<keyword evidence="2" id="KW-0503">Monooxygenase</keyword>
<dbReference type="PANTHER" id="PTHR13789">
    <property type="entry name" value="MONOOXYGENASE"/>
    <property type="match status" value="1"/>
</dbReference>
<proteinExistence type="predicted"/>
<dbReference type="GO" id="GO:0071949">
    <property type="term" value="F:FAD binding"/>
    <property type="evidence" value="ECO:0007669"/>
    <property type="project" value="InterPro"/>
</dbReference>